<protein>
    <recommendedName>
        <fullName evidence="8">Polyprotein</fullName>
    </recommendedName>
</protein>
<name>A0AAD9UUI8_ACRCE</name>
<keyword evidence="1" id="KW-0808">Transferase</keyword>
<reference evidence="6" key="1">
    <citation type="journal article" date="2023" name="G3 (Bethesda)">
        <title>Whole genome assembly and annotation of the endangered Caribbean coral Acropora cervicornis.</title>
        <authorList>
            <person name="Selwyn J.D."/>
            <person name="Vollmer S.V."/>
        </authorList>
    </citation>
    <scope>NUCLEOTIDE SEQUENCE</scope>
    <source>
        <strain evidence="6">K2</strain>
    </source>
</reference>
<proteinExistence type="predicted"/>
<evidence type="ECO:0008006" key="8">
    <source>
        <dbReference type="Google" id="ProtNLM"/>
    </source>
</evidence>
<dbReference type="GO" id="GO:0004519">
    <property type="term" value="F:endonuclease activity"/>
    <property type="evidence" value="ECO:0007669"/>
    <property type="project" value="UniProtKB-KW"/>
</dbReference>
<evidence type="ECO:0000256" key="5">
    <source>
        <dbReference type="SAM" id="MobiDB-lite"/>
    </source>
</evidence>
<keyword evidence="2" id="KW-0548">Nucleotidyltransferase</keyword>
<evidence type="ECO:0000256" key="4">
    <source>
        <dbReference type="ARBA" id="ARBA00022759"/>
    </source>
</evidence>
<dbReference type="PANTHER" id="PTHR37984:SF5">
    <property type="entry name" value="PROTEIN NYNRIN-LIKE"/>
    <property type="match status" value="1"/>
</dbReference>
<keyword evidence="4" id="KW-0378">Hydrolase</keyword>
<evidence type="ECO:0000256" key="1">
    <source>
        <dbReference type="ARBA" id="ARBA00022679"/>
    </source>
</evidence>
<organism evidence="6 7">
    <name type="scientific">Acropora cervicornis</name>
    <name type="common">Staghorn coral</name>
    <dbReference type="NCBI Taxonomy" id="6130"/>
    <lineage>
        <taxon>Eukaryota</taxon>
        <taxon>Metazoa</taxon>
        <taxon>Cnidaria</taxon>
        <taxon>Anthozoa</taxon>
        <taxon>Hexacorallia</taxon>
        <taxon>Scleractinia</taxon>
        <taxon>Astrocoeniina</taxon>
        <taxon>Acroporidae</taxon>
        <taxon>Acropora</taxon>
    </lineage>
</organism>
<evidence type="ECO:0000313" key="6">
    <source>
        <dbReference type="EMBL" id="KAK2550187.1"/>
    </source>
</evidence>
<keyword evidence="3" id="KW-0540">Nuclease</keyword>
<reference evidence="6" key="2">
    <citation type="journal article" date="2023" name="Science">
        <title>Genomic signatures of disease resistance in endangered staghorn corals.</title>
        <authorList>
            <person name="Vollmer S.V."/>
            <person name="Selwyn J.D."/>
            <person name="Despard B.A."/>
            <person name="Roesel C.L."/>
        </authorList>
    </citation>
    <scope>NUCLEOTIDE SEQUENCE</scope>
    <source>
        <strain evidence="6">K2</strain>
    </source>
</reference>
<dbReference type="SUPFAM" id="SSF50630">
    <property type="entry name" value="Acid proteases"/>
    <property type="match status" value="1"/>
</dbReference>
<gene>
    <name evidence="6" type="ORF">P5673_029227</name>
</gene>
<feature type="region of interest" description="Disordered" evidence="5">
    <location>
        <begin position="1"/>
        <end position="40"/>
    </location>
</feature>
<evidence type="ECO:0000256" key="2">
    <source>
        <dbReference type="ARBA" id="ARBA00022695"/>
    </source>
</evidence>
<dbReference type="InterPro" id="IPR021109">
    <property type="entry name" value="Peptidase_aspartic_dom_sf"/>
</dbReference>
<dbReference type="PANTHER" id="PTHR37984">
    <property type="entry name" value="PROTEIN CBG26694"/>
    <property type="match status" value="1"/>
</dbReference>
<keyword evidence="7" id="KW-1185">Reference proteome</keyword>
<dbReference type="CDD" id="cd05481">
    <property type="entry name" value="retropepsin_like_LTR_1"/>
    <property type="match status" value="1"/>
</dbReference>
<dbReference type="Proteomes" id="UP001249851">
    <property type="component" value="Unassembled WGS sequence"/>
</dbReference>
<dbReference type="Pfam" id="PF13975">
    <property type="entry name" value="gag-asp_proteas"/>
    <property type="match status" value="1"/>
</dbReference>
<dbReference type="Gene3D" id="2.40.70.10">
    <property type="entry name" value="Acid Proteases"/>
    <property type="match status" value="1"/>
</dbReference>
<dbReference type="GO" id="GO:0016779">
    <property type="term" value="F:nucleotidyltransferase activity"/>
    <property type="evidence" value="ECO:0007669"/>
    <property type="project" value="UniProtKB-KW"/>
</dbReference>
<dbReference type="InterPro" id="IPR050951">
    <property type="entry name" value="Retrovirus_Pol_polyprotein"/>
</dbReference>
<evidence type="ECO:0000256" key="3">
    <source>
        <dbReference type="ARBA" id="ARBA00022722"/>
    </source>
</evidence>
<accession>A0AAD9UUI8</accession>
<comment type="caution">
    <text evidence="6">The sequence shown here is derived from an EMBL/GenBank/DDBJ whole genome shotgun (WGS) entry which is preliminary data.</text>
</comment>
<keyword evidence="4" id="KW-0255">Endonuclease</keyword>
<dbReference type="EMBL" id="JARQWQ010000114">
    <property type="protein sequence ID" value="KAK2550187.1"/>
    <property type="molecule type" value="Genomic_DNA"/>
</dbReference>
<evidence type="ECO:0000313" key="7">
    <source>
        <dbReference type="Proteomes" id="UP001249851"/>
    </source>
</evidence>
<dbReference type="AlphaFoldDB" id="A0AAD9UUI8"/>
<sequence>MSKTQLETMASEDASINSLNQRKQKPEQTRKQKHDHTQKKEVPSKECHKCGYKHGNNKYYAKGKRCTKCQKLNHFARVCRSKSDARKGVHLLEEDDSDDELFVGCITSINTVELSEWYEELTVQNKAVKFQLDTGAKCNVLPHQVIEGLGIQCHVEKTQITLKSYSGHQIPTRGVVTLPCEHKVNVYNVQFHVVEVEAPAVLSAQTCKEMGLLDRIHQLQDF</sequence>
<feature type="compositionally biased region" description="Polar residues" evidence="5">
    <location>
        <begin position="1"/>
        <end position="21"/>
    </location>
</feature>